<evidence type="ECO:0000256" key="7">
    <source>
        <dbReference type="ARBA" id="ARBA00024838"/>
    </source>
</evidence>
<evidence type="ECO:0000256" key="9">
    <source>
        <dbReference type="RuleBase" id="RU280818"/>
    </source>
</evidence>
<dbReference type="EMBL" id="JAHFZB010000014">
    <property type="protein sequence ID" value="KAK6481612.1"/>
    <property type="molecule type" value="Genomic_DNA"/>
</dbReference>
<evidence type="ECO:0000256" key="6">
    <source>
        <dbReference type="ARBA" id="ARBA00023203"/>
    </source>
</evidence>
<feature type="repeat" description="WD" evidence="8">
    <location>
        <begin position="493"/>
        <end position="535"/>
    </location>
</feature>
<reference evidence="11 12" key="1">
    <citation type="submission" date="2021-05" db="EMBL/GenBank/DDBJ databases">
        <authorList>
            <person name="Zahm M."/>
            <person name="Klopp C."/>
            <person name="Cabau C."/>
            <person name="Kuhl H."/>
            <person name="Suciu R."/>
            <person name="Ciorpac M."/>
            <person name="Holostenco D."/>
            <person name="Gessner J."/>
            <person name="Wuertz S."/>
            <person name="Hohne C."/>
            <person name="Stock M."/>
            <person name="Gislard M."/>
            <person name="Lluch J."/>
            <person name="Milhes M."/>
            <person name="Lampietro C."/>
            <person name="Lopez Roques C."/>
            <person name="Donnadieu C."/>
            <person name="Du K."/>
            <person name="Schartl M."/>
            <person name="Guiguen Y."/>
        </authorList>
    </citation>
    <scope>NUCLEOTIDE SEQUENCE [LARGE SCALE GENOMIC DNA]</scope>
    <source>
        <strain evidence="11">Hh-F2</strain>
        <tissue evidence="11">Blood</tissue>
    </source>
</reference>
<dbReference type="InterPro" id="IPR019775">
    <property type="entry name" value="WD40_repeat_CS"/>
</dbReference>
<dbReference type="Gene3D" id="2.130.10.10">
    <property type="entry name" value="YVTN repeat-like/Quinoprotein amine dehydrogenase"/>
    <property type="match status" value="2"/>
</dbReference>
<feature type="repeat" description="WD" evidence="8">
    <location>
        <begin position="87"/>
        <end position="119"/>
    </location>
</feature>
<evidence type="ECO:0000313" key="12">
    <source>
        <dbReference type="Proteomes" id="UP001369086"/>
    </source>
</evidence>
<dbReference type="InterPro" id="IPR001680">
    <property type="entry name" value="WD40_rpt"/>
</dbReference>
<dbReference type="PANTHER" id="PTHR10856:SF20">
    <property type="entry name" value="CORONIN-7"/>
    <property type="match status" value="1"/>
</dbReference>
<feature type="domain" description="DUF1899" evidence="10">
    <location>
        <begin position="20"/>
        <end position="72"/>
    </location>
</feature>
<evidence type="ECO:0000259" key="10">
    <source>
        <dbReference type="SMART" id="SM01166"/>
    </source>
</evidence>
<dbReference type="InterPro" id="IPR015943">
    <property type="entry name" value="WD40/YVTN_repeat-like_dom_sf"/>
</dbReference>
<dbReference type="SUPFAM" id="SSF50998">
    <property type="entry name" value="Quinoprotein alcohol dehydrogenase-like"/>
    <property type="match status" value="1"/>
</dbReference>
<dbReference type="InterPro" id="IPR015505">
    <property type="entry name" value="Coronin"/>
</dbReference>
<dbReference type="SMART" id="SM00320">
    <property type="entry name" value="WD40"/>
    <property type="match status" value="5"/>
</dbReference>
<dbReference type="SMART" id="SM01167">
    <property type="entry name" value="DUF1900"/>
    <property type="match status" value="1"/>
</dbReference>
<dbReference type="Pfam" id="PF08953">
    <property type="entry name" value="DUF1899"/>
    <property type="match status" value="2"/>
</dbReference>
<name>A0ABR0Z9W4_HUSHU</name>
<evidence type="ECO:0000256" key="4">
    <source>
        <dbReference type="ARBA" id="ARBA00022574"/>
    </source>
</evidence>
<feature type="repeat" description="WD" evidence="8">
    <location>
        <begin position="536"/>
        <end position="568"/>
    </location>
</feature>
<dbReference type="PROSITE" id="PS50082">
    <property type="entry name" value="WD_REPEATS_2"/>
    <property type="match status" value="3"/>
</dbReference>
<proteinExistence type="inferred from homology"/>
<dbReference type="Pfam" id="PF16300">
    <property type="entry name" value="WD40_4"/>
    <property type="match status" value="1"/>
</dbReference>
<dbReference type="Proteomes" id="UP001369086">
    <property type="component" value="Unassembled WGS sequence"/>
</dbReference>
<comment type="subcellular location">
    <subcellularLocation>
        <location evidence="1">Cytoplasm</location>
    </subcellularLocation>
</comment>
<evidence type="ECO:0000256" key="8">
    <source>
        <dbReference type="PROSITE-ProRule" id="PRU00221"/>
    </source>
</evidence>
<dbReference type="SMART" id="SM01166">
    <property type="entry name" value="DUF1899"/>
    <property type="match status" value="2"/>
</dbReference>
<keyword evidence="4 8" id="KW-0853">WD repeat</keyword>
<evidence type="ECO:0000313" key="11">
    <source>
        <dbReference type="EMBL" id="KAK6481612.1"/>
    </source>
</evidence>
<comment type="function">
    <text evidence="7">F-actin regulator involved in anterograde Golgi to endosome transport: upon ubiquitination via 'Lys-33'-linked ubiquitin chains by the BCR(KLHL20) E3 ubiquitin ligase complex, interacts with EPS15 and localizes to the trans-Golgi network, where it promotes actin polymerization, thereby facilitating post-Golgi trafficking. May play a role in the maintenance of the Golgi apparatus morphology.</text>
</comment>
<organism evidence="11 12">
    <name type="scientific">Huso huso</name>
    <name type="common">Beluga</name>
    <name type="synonym">Acipenser huso</name>
    <dbReference type="NCBI Taxonomy" id="61971"/>
    <lineage>
        <taxon>Eukaryota</taxon>
        <taxon>Metazoa</taxon>
        <taxon>Chordata</taxon>
        <taxon>Craniata</taxon>
        <taxon>Vertebrata</taxon>
        <taxon>Euteleostomi</taxon>
        <taxon>Actinopterygii</taxon>
        <taxon>Chondrostei</taxon>
        <taxon>Acipenseriformes</taxon>
        <taxon>Acipenseridae</taxon>
        <taxon>Huso</taxon>
    </lineage>
</organism>
<keyword evidence="6" id="KW-0009">Actin-binding</keyword>
<evidence type="ECO:0000256" key="5">
    <source>
        <dbReference type="ARBA" id="ARBA00022737"/>
    </source>
</evidence>
<dbReference type="InterPro" id="IPR011047">
    <property type="entry name" value="Quinoprotein_ADH-like_sf"/>
</dbReference>
<dbReference type="InterPro" id="IPR015048">
    <property type="entry name" value="DUF1899"/>
</dbReference>
<evidence type="ECO:0000256" key="1">
    <source>
        <dbReference type="ARBA" id="ARBA00004496"/>
    </source>
</evidence>
<dbReference type="PANTHER" id="PTHR10856">
    <property type="entry name" value="CORONIN"/>
    <property type="match status" value="1"/>
</dbReference>
<comment type="caution">
    <text evidence="11">The sequence shown here is derived from an EMBL/GenBank/DDBJ whole genome shotgun (WGS) entry which is preliminary data.</text>
</comment>
<feature type="domain" description="DUF1899" evidence="10">
    <location>
        <begin position="370"/>
        <end position="434"/>
    </location>
</feature>
<keyword evidence="12" id="KW-1185">Reference proteome</keyword>
<dbReference type="PROSITE" id="PS00678">
    <property type="entry name" value="WD_REPEATS_1"/>
    <property type="match status" value="1"/>
</dbReference>
<sequence>MHQIKRDVCLHDAQVPPCSQLCFSPQEWISDVRAGSAASCGNHIKSSCSLIAFNTEQGGGGVLGLVSLDNGNEEKHSVSQLHCHAALEDHGDQVQSLSWKQDGSLLATSCKDKKLRIFDPRAQLTAVQSAQGHQNNKDCRVIWIGDTDNILSAGFNQMREREVRVWDARKMGSSVGSVSLDTSPGTLIPLFDPDTGLLVLAGMYTPKPSAVSPGMIPNAPPCCTVSQCLTEAATRGIAMVPKLAVDVTSCEVVRVLQLTDSFIVPVSYSMPRKSGQDFHEDLYPDTPGDSPALPAEEWWSGGNKQVRGGNPVLTHLFLPLSAPLSNSLPSLYLFSPLSRRPSLFPPPFYTSSLPHSLLSPPSSPSLSPLPGPSSKLRHTQSLVLHRDTHITNLKGLNLTTPGECDGFCVNSKRMAVPLASAGGQIAVLELSQPGRLPDSAIPTIQNGVAVADFSWDPFEPRRLAVAGEDAKIRVWLVPEGGLKETVSEPQCILQGHTEKIYSVKFHPLASGIIASSSYDLTVRLWDLGSGREVRVLQGHQDQIFSLAWSPDGQFLSTVSKDREAQSFNSYSLLSAMVAKLGNREDPLPQESFEGVDDDEWVRPASTLSYPQHARQSQHACQS</sequence>
<keyword evidence="3" id="KW-0963">Cytoplasm</keyword>
<accession>A0ABR0Z9W4</accession>
<evidence type="ECO:0000256" key="2">
    <source>
        <dbReference type="ARBA" id="ARBA00009482"/>
    </source>
</evidence>
<dbReference type="Pfam" id="PF00400">
    <property type="entry name" value="WD40"/>
    <property type="match status" value="3"/>
</dbReference>
<comment type="similarity">
    <text evidence="2 9">Belongs to the WD repeat coronin family.</text>
</comment>
<dbReference type="PROSITE" id="PS50294">
    <property type="entry name" value="WD_REPEATS_REGION"/>
    <property type="match status" value="3"/>
</dbReference>
<evidence type="ECO:0000256" key="3">
    <source>
        <dbReference type="ARBA" id="ARBA00022490"/>
    </source>
</evidence>
<protein>
    <recommendedName>
        <fullName evidence="9">Coronin</fullName>
    </recommendedName>
</protein>
<gene>
    <name evidence="11" type="ORF">HHUSO_G16074</name>
</gene>
<keyword evidence="5 9" id="KW-0677">Repeat</keyword>